<protein>
    <recommendedName>
        <fullName evidence="6">Beta-hexosaminidase</fullName>
        <ecNumber evidence="6">3.2.1.52</ecNumber>
    </recommendedName>
</protein>
<proteinExistence type="inferred from homology"/>
<keyword evidence="5 6" id="KW-0326">Glycosidase</keyword>
<accession>A0A7S2RHM9</accession>
<dbReference type="GO" id="GO:0005764">
    <property type="term" value="C:lysosome"/>
    <property type="evidence" value="ECO:0007669"/>
    <property type="project" value="TreeGrafter"/>
</dbReference>
<dbReference type="PANTHER" id="PTHR22600:SF21">
    <property type="entry name" value="BETA-HEXOSAMINIDASE A"/>
    <property type="match status" value="1"/>
</dbReference>
<evidence type="ECO:0000256" key="2">
    <source>
        <dbReference type="ARBA" id="ARBA00006285"/>
    </source>
</evidence>
<evidence type="ECO:0000256" key="5">
    <source>
        <dbReference type="ARBA" id="ARBA00023295"/>
    </source>
</evidence>
<feature type="domain" description="Glycoside hydrolase family 20 catalytic" evidence="9">
    <location>
        <begin position="172"/>
        <end position="478"/>
    </location>
</feature>
<dbReference type="AlphaFoldDB" id="A0A7S2RHM9"/>
<feature type="domain" description="Beta-hexosaminidase eukaryotic type N-terminal" evidence="10">
    <location>
        <begin position="29"/>
        <end position="147"/>
    </location>
</feature>
<evidence type="ECO:0000256" key="1">
    <source>
        <dbReference type="ARBA" id="ARBA00001231"/>
    </source>
</evidence>
<evidence type="ECO:0000256" key="3">
    <source>
        <dbReference type="ARBA" id="ARBA00022801"/>
    </source>
</evidence>
<dbReference type="InterPro" id="IPR029019">
    <property type="entry name" value="HEX_eukaryotic_N"/>
</dbReference>
<dbReference type="GO" id="GO:0006689">
    <property type="term" value="P:ganglioside catabolic process"/>
    <property type="evidence" value="ECO:0007669"/>
    <property type="project" value="TreeGrafter"/>
</dbReference>
<dbReference type="GO" id="GO:0030203">
    <property type="term" value="P:glycosaminoglycan metabolic process"/>
    <property type="evidence" value="ECO:0007669"/>
    <property type="project" value="TreeGrafter"/>
</dbReference>
<dbReference type="PANTHER" id="PTHR22600">
    <property type="entry name" value="BETA-HEXOSAMINIDASE"/>
    <property type="match status" value="1"/>
</dbReference>
<evidence type="ECO:0000256" key="8">
    <source>
        <dbReference type="SAM" id="SignalP"/>
    </source>
</evidence>
<dbReference type="SUPFAM" id="SSF51445">
    <property type="entry name" value="(Trans)glycosidases"/>
    <property type="match status" value="1"/>
</dbReference>
<dbReference type="GO" id="GO:0004563">
    <property type="term" value="F:beta-N-acetylhexosaminidase activity"/>
    <property type="evidence" value="ECO:0007669"/>
    <property type="project" value="UniProtKB-EC"/>
</dbReference>
<evidence type="ECO:0000259" key="10">
    <source>
        <dbReference type="Pfam" id="PF14845"/>
    </source>
</evidence>
<dbReference type="PRINTS" id="PR00738">
    <property type="entry name" value="GLHYDRLASE20"/>
</dbReference>
<dbReference type="EC" id="3.2.1.52" evidence="6"/>
<comment type="similarity">
    <text evidence="2 6">Belongs to the glycosyl hydrolase 20 family.</text>
</comment>
<dbReference type="EMBL" id="HBHK01005961">
    <property type="protein sequence ID" value="CAD9671418.1"/>
    <property type="molecule type" value="Transcribed_RNA"/>
</dbReference>
<feature type="signal peptide" evidence="8">
    <location>
        <begin position="1"/>
        <end position="19"/>
    </location>
</feature>
<dbReference type="Gene3D" id="3.20.20.80">
    <property type="entry name" value="Glycosidases"/>
    <property type="match status" value="1"/>
</dbReference>
<gene>
    <name evidence="11" type="ORF">QSP1433_LOCUS3548</name>
</gene>
<feature type="chain" id="PRO_5030945390" description="Beta-hexosaminidase" evidence="8">
    <location>
        <begin position="20"/>
        <end position="526"/>
    </location>
</feature>
<dbReference type="PIRSF" id="PIRSF001093">
    <property type="entry name" value="B-hxosamndse_ab_euk"/>
    <property type="match status" value="1"/>
</dbReference>
<name>A0A7S2RHM9_9STRA</name>
<evidence type="ECO:0000259" key="9">
    <source>
        <dbReference type="Pfam" id="PF00728"/>
    </source>
</evidence>
<feature type="active site" description="Proton donor" evidence="7">
    <location>
        <position position="321"/>
    </location>
</feature>
<evidence type="ECO:0000256" key="4">
    <source>
        <dbReference type="ARBA" id="ARBA00023180"/>
    </source>
</evidence>
<keyword evidence="8" id="KW-0732">Signal</keyword>
<comment type="catalytic activity">
    <reaction evidence="1 6">
        <text>Hydrolysis of terminal non-reducing N-acetyl-D-hexosamine residues in N-acetyl-beta-D-hexosaminides.</text>
        <dbReference type="EC" id="3.2.1.52"/>
    </reaction>
</comment>
<dbReference type="Pfam" id="PF00728">
    <property type="entry name" value="Glyco_hydro_20"/>
    <property type="match status" value="1"/>
</dbReference>
<dbReference type="Gene3D" id="3.30.379.10">
    <property type="entry name" value="Chitobiase/beta-hexosaminidase domain 2-like"/>
    <property type="match status" value="1"/>
</dbReference>
<dbReference type="InterPro" id="IPR017853">
    <property type="entry name" value="GH"/>
</dbReference>
<evidence type="ECO:0000256" key="7">
    <source>
        <dbReference type="PIRSR" id="PIRSR001093-1"/>
    </source>
</evidence>
<sequence length="526" mass="60008">MGSGLILFALAGLCVGVVAEDAKDPANMVWPRPSNVSFGNGVVCLDSEHWFMEPAEFNLAERSLGSSSDRDDIREALARFRESTFIHRAKKDSKCVKEYKLTVKRQGVALQFGVDESYKLHVNQDSIEIESNTIYGAYHGLESLRQLVHFDFDEKAFVIRNSPWVIDDVPRFSHREVLIDTARHYEPVKVIRNVIDSITMSKINTIHWHIEDQHTFAWCSEKYPSMCKATAWSIEERYTKEDLQDIVEYARKRGVRIYVEIDIPGHTGAFCTGLRAANIDICCENHDMIAPREKTLEVLHNLIDEAKEIFPDSFIHLGGDEVNTAAWKEDKKTQEWMKAQNMSDPKDVYKYFVDSVHNHAIEIGLRPAGWSEIWQTFTTRLNKKTIVQQWLDQDNMTEITMNGYNVLFSDQNYWYLDHLNQRWDLMYKIEPCASLTDTQCSLILGGGGCMWGETVDPSDIMSTIWPRLGAIGERLWSPRAVNNVDTALPRIINFRCYLNRQGVGAAHVGTDGRVPPKGPGGCYEAT</sequence>
<dbReference type="GO" id="GO:0016020">
    <property type="term" value="C:membrane"/>
    <property type="evidence" value="ECO:0007669"/>
    <property type="project" value="TreeGrafter"/>
</dbReference>
<dbReference type="InterPro" id="IPR029018">
    <property type="entry name" value="Hex-like_dom2"/>
</dbReference>
<dbReference type="SUPFAM" id="SSF55545">
    <property type="entry name" value="beta-N-acetylhexosaminidase-like domain"/>
    <property type="match status" value="1"/>
</dbReference>
<dbReference type="InterPro" id="IPR025705">
    <property type="entry name" value="Beta_hexosaminidase_sua/sub"/>
</dbReference>
<evidence type="ECO:0000313" key="11">
    <source>
        <dbReference type="EMBL" id="CAD9671418.1"/>
    </source>
</evidence>
<keyword evidence="3 6" id="KW-0378">Hydrolase</keyword>
<dbReference type="GO" id="GO:0005975">
    <property type="term" value="P:carbohydrate metabolic process"/>
    <property type="evidence" value="ECO:0007669"/>
    <property type="project" value="InterPro"/>
</dbReference>
<reference evidence="11" key="1">
    <citation type="submission" date="2021-01" db="EMBL/GenBank/DDBJ databases">
        <authorList>
            <person name="Corre E."/>
            <person name="Pelletier E."/>
            <person name="Niang G."/>
            <person name="Scheremetjew M."/>
            <person name="Finn R."/>
            <person name="Kale V."/>
            <person name="Holt S."/>
            <person name="Cochrane G."/>
            <person name="Meng A."/>
            <person name="Brown T."/>
            <person name="Cohen L."/>
        </authorList>
    </citation>
    <scope>NUCLEOTIDE SEQUENCE</scope>
    <source>
        <strain evidence="11">NY070348D</strain>
    </source>
</reference>
<keyword evidence="4" id="KW-0325">Glycoprotein</keyword>
<dbReference type="InterPro" id="IPR015883">
    <property type="entry name" value="Glyco_hydro_20_cat"/>
</dbReference>
<dbReference type="Pfam" id="PF14845">
    <property type="entry name" value="Glycohydro_20b2"/>
    <property type="match status" value="1"/>
</dbReference>
<organism evidence="11">
    <name type="scientific">Mucochytrium quahogii</name>
    <dbReference type="NCBI Taxonomy" id="96639"/>
    <lineage>
        <taxon>Eukaryota</taxon>
        <taxon>Sar</taxon>
        <taxon>Stramenopiles</taxon>
        <taxon>Bigyra</taxon>
        <taxon>Labyrinthulomycetes</taxon>
        <taxon>Thraustochytrida</taxon>
        <taxon>Thraustochytriidae</taxon>
        <taxon>Mucochytrium</taxon>
    </lineage>
</organism>
<evidence type="ECO:0000256" key="6">
    <source>
        <dbReference type="PIRNR" id="PIRNR001093"/>
    </source>
</evidence>